<organism evidence="3 4">
    <name type="scientific">Paracoccus spongiarum</name>
    <dbReference type="NCBI Taxonomy" id="3064387"/>
    <lineage>
        <taxon>Bacteria</taxon>
        <taxon>Pseudomonadati</taxon>
        <taxon>Pseudomonadota</taxon>
        <taxon>Alphaproteobacteria</taxon>
        <taxon>Rhodobacterales</taxon>
        <taxon>Paracoccaceae</taxon>
        <taxon>Paracoccus</taxon>
    </lineage>
</organism>
<name>A0ABT9JGY5_9RHOB</name>
<gene>
    <name evidence="3" type="ORF">Q5Y72_18365</name>
</gene>
<reference evidence="3 4" key="1">
    <citation type="submission" date="2023-08" db="EMBL/GenBank/DDBJ databases">
        <authorList>
            <person name="Park J.-S."/>
        </authorList>
    </citation>
    <scope>NUCLEOTIDE SEQUENCE [LARGE SCALE GENOMIC DNA]</scope>
    <source>
        <strain evidence="3 4">2205BS29-5</strain>
    </source>
</reference>
<protein>
    <submittedName>
        <fullName evidence="3">Helix-turn-helix domain-containing protein</fullName>
    </submittedName>
</protein>
<sequence>MSGGDPEMMVPEEGLEGAQPGRSGPGSGAGHPPLVDPLAWRRAEADLAPELARAAMALGRFDGALAMLDGTGLRPGVLSRLAIRETETLLWVAGTPLPAEDLGRDMMEARANSDPEALRAGRWAVRRLQGRGRLQDLRDFLALQAAPDLLADLPWRGRATGAEFDAAETAFRARQAEAEMLHPLTRAAFGEVLWRLSDLSPEGDVIEPACWAARAMAGACEHAGFVPFGTARRGLRLAGGAPAQRLAAWYGAIATGAREARTELARLAAWQAQALRMTARIKGANPARVIAALVATPLVTPAMVAETAEVSRDTAERLLARLAGMDLVRETTGASRFRLWTARL</sequence>
<dbReference type="EMBL" id="JAVAMQ010000031">
    <property type="protein sequence ID" value="MDP5309041.1"/>
    <property type="molecule type" value="Genomic_DNA"/>
</dbReference>
<evidence type="ECO:0000313" key="4">
    <source>
        <dbReference type="Proteomes" id="UP001224997"/>
    </source>
</evidence>
<dbReference type="RefSeq" id="WP_305964865.1">
    <property type="nucleotide sequence ID" value="NZ_JAVAMQ010000031.1"/>
</dbReference>
<feature type="region of interest" description="Disordered" evidence="1">
    <location>
        <begin position="1"/>
        <end position="34"/>
    </location>
</feature>
<dbReference type="Pfam" id="PF11972">
    <property type="entry name" value="HTH_13"/>
    <property type="match status" value="1"/>
</dbReference>
<keyword evidence="4" id="KW-1185">Reference proteome</keyword>
<comment type="caution">
    <text evidence="3">The sequence shown here is derived from an EMBL/GenBank/DDBJ whole genome shotgun (WGS) entry which is preliminary data.</text>
</comment>
<evidence type="ECO:0000313" key="3">
    <source>
        <dbReference type="EMBL" id="MDP5309041.1"/>
    </source>
</evidence>
<feature type="domain" description="HTH DNA binding" evidence="2">
    <location>
        <begin position="289"/>
        <end position="340"/>
    </location>
</feature>
<evidence type="ECO:0000259" key="2">
    <source>
        <dbReference type="Pfam" id="PF11972"/>
    </source>
</evidence>
<proteinExistence type="predicted"/>
<accession>A0ABT9JGY5</accession>
<dbReference type="Proteomes" id="UP001224997">
    <property type="component" value="Unassembled WGS sequence"/>
</dbReference>
<dbReference type="InterPro" id="IPR021068">
    <property type="entry name" value="HTH_DNA-bd"/>
</dbReference>
<evidence type="ECO:0000256" key="1">
    <source>
        <dbReference type="SAM" id="MobiDB-lite"/>
    </source>
</evidence>